<comment type="caution">
    <text evidence="2">The sequence shown here is derived from an EMBL/GenBank/DDBJ whole genome shotgun (WGS) entry which is preliminary data.</text>
</comment>
<dbReference type="EMBL" id="RRYP01001314">
    <property type="protein sequence ID" value="TNV86101.1"/>
    <property type="molecule type" value="Genomic_DNA"/>
</dbReference>
<organism evidence="2 3">
    <name type="scientific">Halteria grandinella</name>
    <dbReference type="NCBI Taxonomy" id="5974"/>
    <lineage>
        <taxon>Eukaryota</taxon>
        <taxon>Sar</taxon>
        <taxon>Alveolata</taxon>
        <taxon>Ciliophora</taxon>
        <taxon>Intramacronucleata</taxon>
        <taxon>Spirotrichea</taxon>
        <taxon>Stichotrichia</taxon>
        <taxon>Sporadotrichida</taxon>
        <taxon>Halteriidae</taxon>
        <taxon>Halteria</taxon>
    </lineage>
</organism>
<dbReference type="AlphaFoldDB" id="A0A8J8P282"/>
<proteinExistence type="predicted"/>
<keyword evidence="1" id="KW-0472">Membrane</keyword>
<evidence type="ECO:0000256" key="1">
    <source>
        <dbReference type="SAM" id="Phobius"/>
    </source>
</evidence>
<evidence type="ECO:0000313" key="2">
    <source>
        <dbReference type="EMBL" id="TNV86101.1"/>
    </source>
</evidence>
<feature type="transmembrane region" description="Helical" evidence="1">
    <location>
        <begin position="500"/>
        <end position="521"/>
    </location>
</feature>
<gene>
    <name evidence="2" type="ORF">FGO68_gene9543</name>
</gene>
<feature type="transmembrane region" description="Helical" evidence="1">
    <location>
        <begin position="327"/>
        <end position="350"/>
    </location>
</feature>
<feature type="transmembrane region" description="Helical" evidence="1">
    <location>
        <begin position="646"/>
        <end position="672"/>
    </location>
</feature>
<protein>
    <submittedName>
        <fullName evidence="2">Uncharacterized protein</fullName>
    </submittedName>
</protein>
<sequence>MPAFVTFEDISAVLKFFPTGTHCPDSITITIELSDSLKSIQESFTLYLIEPESTTSYPMNSGPPLFMDPIATSLTLDLGQMLSYPLPSIQDPDGDSFTLILKPPPPKFKSAVQLISSTRTLVLSPSDVKSHVGTFSISLILRDDSSQPLTSEYTIAIQVNPKVDSQPEINNQVSFDSADSIAEYSIKQGVTKVTQVNLRYAKVNQRGKLTIEITPGMVGLSEIIGNETLALELIRDGEIAEKLNYTVVNQSANVFQRSIDLLISFQNPGQVSRTQELDSIRIKVLNTSLKIEKQRILVLYKGSTIRGQIPPQLNSDSSLGGFSSSDVSAVGMGMMAGNIILNIVISGLINQLWKALSELSSLTILFMIAIPVQGVSQSVSSLILQFAQMDILPSDIINSYIFSFNENDQPLNPYFDIVGQSYTNSVRNMGSTFLFFVSNAVLLIFIGVASVLGPNKLSEYLKKKFLWNHYIRFILQQFVTLYLSSIINFNKMERLESGDFASYIVSIFVFAICIGSLMGFIKIIDYQQIQKIEKFEDRFGTLTTDLRSQGPASYYQVTTLLKWMITLNILVFLSEFPGIQVTSLYLISIIQQGIILSVKPFQSKHDTYLAFINEFLISITLLLFMISSDLLNSLSCGEKEILQIKFAAGIGLLSVLSISSLINLGTFAIVVLQQVSKKLSVKVKQLMKAYQKNKTVKISQEKHESQVAPFSEEGQNHQTLSADNLLMSQQFQQTNIIKQIRPKLIPTIQYPSTTMEISCISQDASSRPPLTIENHKQSNQVLEKDYSKRFPRRFVKLQNEFNP</sequence>
<keyword evidence="1" id="KW-0812">Transmembrane</keyword>
<keyword evidence="3" id="KW-1185">Reference proteome</keyword>
<name>A0A8J8P282_HALGN</name>
<reference evidence="2" key="1">
    <citation type="submission" date="2019-06" db="EMBL/GenBank/DDBJ databases">
        <authorList>
            <person name="Zheng W."/>
        </authorList>
    </citation>
    <scope>NUCLEOTIDE SEQUENCE</scope>
    <source>
        <strain evidence="2">QDHG01</strain>
    </source>
</reference>
<dbReference type="Proteomes" id="UP000785679">
    <property type="component" value="Unassembled WGS sequence"/>
</dbReference>
<evidence type="ECO:0000313" key="3">
    <source>
        <dbReference type="Proteomes" id="UP000785679"/>
    </source>
</evidence>
<feature type="transmembrane region" description="Helical" evidence="1">
    <location>
        <begin position="465"/>
        <end position="488"/>
    </location>
</feature>
<keyword evidence="1" id="KW-1133">Transmembrane helix</keyword>
<feature type="transmembrane region" description="Helical" evidence="1">
    <location>
        <begin position="608"/>
        <end position="626"/>
    </location>
</feature>
<accession>A0A8J8P282</accession>
<feature type="transmembrane region" description="Helical" evidence="1">
    <location>
        <begin position="362"/>
        <end position="384"/>
    </location>
</feature>
<feature type="transmembrane region" description="Helical" evidence="1">
    <location>
        <begin position="433"/>
        <end position="453"/>
    </location>
</feature>